<accession>A0ABQ5JMX2</accession>
<dbReference type="Proteomes" id="UP001628078">
    <property type="component" value="Unassembled WGS sequence"/>
</dbReference>
<name>A0ABQ5JMX2_9LACO</name>
<protein>
    <submittedName>
        <fullName evidence="1">Uncharacterized protein</fullName>
    </submittedName>
</protein>
<organism evidence="1 2">
    <name type="scientific">Furfurilactobacillus curtus</name>
    <dbReference type="NCBI Taxonomy" id="1746200"/>
    <lineage>
        <taxon>Bacteria</taxon>
        <taxon>Bacillati</taxon>
        <taxon>Bacillota</taxon>
        <taxon>Bacilli</taxon>
        <taxon>Lactobacillales</taxon>
        <taxon>Lactobacillaceae</taxon>
        <taxon>Furfurilactobacillus</taxon>
    </lineage>
</organism>
<sequence>MNERTVRLQVNSIKIQDHLVIQLDGKINGITAYYDKLDNVKLCNPIIEAAMENKDEYSQNLALLELSLVLKAIENFPGYDIEVENLQFGSGNERAMDALDQMINDIKGYTLMANYVPQTKFETITSQRAFDKIRDGVDDLHRVELIRPKEINDLELNFDDSDLPY</sequence>
<gene>
    <name evidence="1" type="ORF">JCM31185_11620</name>
</gene>
<evidence type="ECO:0000313" key="1">
    <source>
        <dbReference type="EMBL" id="GKT05874.1"/>
    </source>
</evidence>
<keyword evidence="2" id="KW-1185">Reference proteome</keyword>
<comment type="caution">
    <text evidence="1">The sequence shown here is derived from an EMBL/GenBank/DDBJ whole genome shotgun (WGS) entry which is preliminary data.</text>
</comment>
<evidence type="ECO:0000313" key="2">
    <source>
        <dbReference type="Proteomes" id="UP001628078"/>
    </source>
</evidence>
<proteinExistence type="predicted"/>
<dbReference type="RefSeq" id="WP_407883519.1">
    <property type="nucleotide sequence ID" value="NZ_BQXO01000003.1"/>
</dbReference>
<dbReference type="EMBL" id="BQXO01000003">
    <property type="protein sequence ID" value="GKT05874.1"/>
    <property type="molecule type" value="Genomic_DNA"/>
</dbReference>
<reference evidence="1 2" key="1">
    <citation type="submission" date="2022-03" db="EMBL/GenBank/DDBJ databases">
        <title>Draft genome sequence of Furfurilactobacillus curtus JCM 31185.</title>
        <authorList>
            <person name="Suzuki S."/>
            <person name="Endo A."/>
            <person name="Kajikawa A."/>
        </authorList>
    </citation>
    <scope>NUCLEOTIDE SEQUENCE [LARGE SCALE GENOMIC DNA]</scope>
    <source>
        <strain evidence="1 2">JCM 31185</strain>
    </source>
</reference>